<dbReference type="OMA" id="INANAMH"/>
<feature type="repeat" description="PPR" evidence="2">
    <location>
        <begin position="453"/>
        <end position="483"/>
    </location>
</feature>
<dbReference type="NCBIfam" id="TIGR00756">
    <property type="entry name" value="PPR"/>
    <property type="match status" value="6"/>
</dbReference>
<dbReference type="GO" id="GO:0003723">
    <property type="term" value="F:RNA binding"/>
    <property type="evidence" value="ECO:0007669"/>
    <property type="project" value="InterPro"/>
</dbReference>
<feature type="repeat" description="PPR" evidence="2">
    <location>
        <begin position="382"/>
        <end position="416"/>
    </location>
</feature>
<proteinExistence type="predicted"/>
<dbReference type="Pfam" id="PF01535">
    <property type="entry name" value="PPR"/>
    <property type="match status" value="4"/>
</dbReference>
<dbReference type="FunFam" id="1.25.40.10:FF:000366">
    <property type="entry name" value="Pentatricopeptide (PPR) repeat-containing protein"/>
    <property type="match status" value="1"/>
</dbReference>
<dbReference type="InterPro" id="IPR011990">
    <property type="entry name" value="TPR-like_helical_dom_sf"/>
</dbReference>
<feature type="repeat" description="PPR" evidence="2">
    <location>
        <begin position="44"/>
        <end position="78"/>
    </location>
</feature>
<evidence type="ECO:0000259" key="3">
    <source>
        <dbReference type="Pfam" id="PF14432"/>
    </source>
</evidence>
<feature type="repeat" description="PPR" evidence="2">
    <location>
        <begin position="281"/>
        <end position="315"/>
    </location>
</feature>
<feature type="repeat" description="PPR" evidence="2">
    <location>
        <begin position="145"/>
        <end position="179"/>
    </location>
</feature>
<reference evidence="4 5" key="1">
    <citation type="submission" date="2020-04" db="EMBL/GenBank/DDBJ databases">
        <title>Plant Genome Project.</title>
        <authorList>
            <person name="Zhang R.-G."/>
        </authorList>
    </citation>
    <scope>NUCLEOTIDE SEQUENCE [LARGE SCALE GENOMIC DNA]</scope>
    <source>
        <strain evidence="4">YNK0</strain>
        <tissue evidence="4">Leaf</tissue>
    </source>
</reference>
<feature type="domain" description="DYW" evidence="3">
    <location>
        <begin position="597"/>
        <end position="674"/>
    </location>
</feature>
<dbReference type="InterPro" id="IPR046960">
    <property type="entry name" value="PPR_At4g14850-like_plant"/>
</dbReference>
<dbReference type="Proteomes" id="UP000655225">
    <property type="component" value="Unassembled WGS sequence"/>
</dbReference>
<dbReference type="PANTHER" id="PTHR47926">
    <property type="entry name" value="PENTATRICOPEPTIDE REPEAT-CONTAINING PROTEIN"/>
    <property type="match status" value="1"/>
</dbReference>
<dbReference type="FunFam" id="1.25.40.10:FF:000436">
    <property type="entry name" value="Pentatricopeptide repeat-containing protein At5g39350 family"/>
    <property type="match status" value="1"/>
</dbReference>
<dbReference type="GO" id="GO:0009451">
    <property type="term" value="P:RNA modification"/>
    <property type="evidence" value="ECO:0007669"/>
    <property type="project" value="InterPro"/>
</dbReference>
<gene>
    <name evidence="4" type="ORF">HHK36_010043</name>
</gene>
<dbReference type="OrthoDB" id="428658at2759"/>
<dbReference type="InterPro" id="IPR046848">
    <property type="entry name" value="E_motif"/>
</dbReference>
<dbReference type="AlphaFoldDB" id="A0A834ZGV1"/>
<dbReference type="FunFam" id="1.25.40.10:FF:000031">
    <property type="entry name" value="Pentatricopeptide repeat-containing protein mitochondrial"/>
    <property type="match status" value="1"/>
</dbReference>
<keyword evidence="1" id="KW-0677">Repeat</keyword>
<comment type="caution">
    <text evidence="4">The sequence shown here is derived from an EMBL/GenBank/DDBJ whole genome shotgun (WGS) entry which is preliminary data.</text>
</comment>
<dbReference type="InterPro" id="IPR032867">
    <property type="entry name" value="DYW_dom"/>
</dbReference>
<organism evidence="4 5">
    <name type="scientific">Tetracentron sinense</name>
    <name type="common">Spur-leaf</name>
    <dbReference type="NCBI Taxonomy" id="13715"/>
    <lineage>
        <taxon>Eukaryota</taxon>
        <taxon>Viridiplantae</taxon>
        <taxon>Streptophyta</taxon>
        <taxon>Embryophyta</taxon>
        <taxon>Tracheophyta</taxon>
        <taxon>Spermatophyta</taxon>
        <taxon>Magnoliopsida</taxon>
        <taxon>Trochodendrales</taxon>
        <taxon>Trochodendraceae</taxon>
        <taxon>Tetracentron</taxon>
    </lineage>
</organism>
<dbReference type="GO" id="GO:0008270">
    <property type="term" value="F:zinc ion binding"/>
    <property type="evidence" value="ECO:0007669"/>
    <property type="project" value="InterPro"/>
</dbReference>
<accession>A0A834ZGV1</accession>
<evidence type="ECO:0000256" key="1">
    <source>
        <dbReference type="ARBA" id="ARBA00022737"/>
    </source>
</evidence>
<name>A0A834ZGV1_TETSI</name>
<evidence type="ECO:0000256" key="2">
    <source>
        <dbReference type="PROSITE-ProRule" id="PRU00708"/>
    </source>
</evidence>
<dbReference type="PANTHER" id="PTHR47926:SF426">
    <property type="entry name" value="TETRATRICOPEPTIDE-LIKE HELICAL DOMAIN SUPERFAMILY, DYW DOMAIN-CONTAINING PROTEIN"/>
    <property type="match status" value="1"/>
</dbReference>
<protein>
    <recommendedName>
        <fullName evidence="3">DYW domain-containing protein</fullName>
    </recommendedName>
</protein>
<dbReference type="Pfam" id="PF14432">
    <property type="entry name" value="DYW_deaminase"/>
    <property type="match status" value="1"/>
</dbReference>
<evidence type="ECO:0000313" key="5">
    <source>
        <dbReference type="Proteomes" id="UP000655225"/>
    </source>
</evidence>
<dbReference type="Pfam" id="PF20431">
    <property type="entry name" value="E_motif"/>
    <property type="match status" value="1"/>
</dbReference>
<dbReference type="FunFam" id="1.25.40.10:FF:003116">
    <property type="entry name" value="Uncharacterized protein"/>
    <property type="match status" value="1"/>
</dbReference>
<dbReference type="Gene3D" id="1.25.40.10">
    <property type="entry name" value="Tetratricopeptide repeat domain"/>
    <property type="match status" value="4"/>
</dbReference>
<dbReference type="Pfam" id="PF13041">
    <property type="entry name" value="PPR_2"/>
    <property type="match status" value="3"/>
</dbReference>
<dbReference type="InterPro" id="IPR002885">
    <property type="entry name" value="PPR_rpt"/>
</dbReference>
<feature type="repeat" description="PPR" evidence="2">
    <location>
        <begin position="246"/>
        <end position="280"/>
    </location>
</feature>
<dbReference type="PROSITE" id="PS51375">
    <property type="entry name" value="PPR"/>
    <property type="match status" value="6"/>
</dbReference>
<evidence type="ECO:0000313" key="4">
    <source>
        <dbReference type="EMBL" id="KAF8405145.1"/>
    </source>
</evidence>
<keyword evidence="5" id="KW-1185">Reference proteome</keyword>
<sequence>MHSILSKLPTNLPCHLSLKFLQLYANSGDLERARQLFDRILEPDQRSWTIMISAHTKQGLPKESIRIYNEFRKRNIEPDKLVLLSVTRACAASSDLIKAKEIHEDAIRFGFHSDLLLGNALIDMYGKCRSFQGARKVFNELSVKDVISWTSISSCYVNCKLPKEALQVFREMGLNGVRPNSVTLSSILPACSNLRNLNSGREIHGFVVRNGMGENVFVSSGLVDMYANCLSIRQAQVVFDNMSQRDIVSWNVILTAYFSNGESEKALNLFRRMRTEGVKLNSASWNAVISGCMQNGKTEQALKFLAQMQDSGFKPNHITITSILPACTNLESLRGGREIHGYIFRHRMMGDITATTALVFMYAKCGDLQLSQRVFHMLARRDTVAWNTMILANSMHGNGNEALLLFYKMIDSGIKPNSVTFTGVLSGCSHSRLVDEGRLIFNSMSRDHSIKPDADHYSSMVDVLSRAGCLEEAYEFIQKMPIKPTAGAWGALLGACRIYKNVELGRIAANQLFEIEPQNPGNYVLLSNIFVAAKLWNDASEVRKLMRDRGISKMPGCSWVQVKNRVYTFVVGDKRNEHSDEIYGFLDELGERMRVAGYLPNTDFVLQDVDLEEKAEVLCNHSEKLAVAFGIINLNGEASVRVFKNLRICGDCHNAIKFMAKIVGVKITVRDSMRNIVSEKVHSESQPSTSSDRLVIVHSTPKVQTGVEQPIIEVPQVADDIPVDQVVQELPRTFEQRVEPHTSQENDDHWRAAKKVMRYLQGTKDYMLIYRRTDNLEVIGYSDSDFAGCVDSRKSTSGYIFMMASGAISWRSAKQTLTATSTMEAEFVSCFEATSHGVWLKSFIYGLRIMDSISRPLRMYCDNSAAVFMAKNNKSGSRSKHIDIKYLAIRERVKEKKVVIEHVSTELMIADHLTKGMPPLKFKDHVVNMGLGSIM</sequence>
<dbReference type="EMBL" id="JABCRI010000006">
    <property type="protein sequence ID" value="KAF8405145.1"/>
    <property type="molecule type" value="Genomic_DNA"/>
</dbReference>
<dbReference type="CDD" id="cd09272">
    <property type="entry name" value="RNase_HI_RT_Ty1"/>
    <property type="match status" value="1"/>
</dbReference>